<name>A0ABR4ELC5_9PEZI</name>
<proteinExistence type="predicted"/>
<dbReference type="EMBL" id="JBAWTH010000044">
    <property type="protein sequence ID" value="KAL2283250.1"/>
    <property type="molecule type" value="Genomic_DNA"/>
</dbReference>
<accession>A0ABR4ELC5</accession>
<evidence type="ECO:0000313" key="1">
    <source>
        <dbReference type="EMBL" id="KAL2283250.1"/>
    </source>
</evidence>
<sequence length="80" mass="9241">MDEPEEFVPTDVFKHRYRNPQVLIDYVKTLPDNFTDNDIKVKILDRSRLGLKLPRELKQEEINGAIQAFITAAEARQNGA</sequence>
<evidence type="ECO:0000313" key="2">
    <source>
        <dbReference type="Proteomes" id="UP001600888"/>
    </source>
</evidence>
<protein>
    <submittedName>
        <fullName evidence="1">Uncharacterized protein</fullName>
    </submittedName>
</protein>
<organism evidence="1 2">
    <name type="scientific">Diaporthe vaccinii</name>
    <dbReference type="NCBI Taxonomy" id="105482"/>
    <lineage>
        <taxon>Eukaryota</taxon>
        <taxon>Fungi</taxon>
        <taxon>Dikarya</taxon>
        <taxon>Ascomycota</taxon>
        <taxon>Pezizomycotina</taxon>
        <taxon>Sordariomycetes</taxon>
        <taxon>Sordariomycetidae</taxon>
        <taxon>Diaporthales</taxon>
        <taxon>Diaporthaceae</taxon>
        <taxon>Diaporthe</taxon>
        <taxon>Diaporthe eres species complex</taxon>
    </lineage>
</organism>
<keyword evidence="2" id="KW-1185">Reference proteome</keyword>
<dbReference type="Proteomes" id="UP001600888">
    <property type="component" value="Unassembled WGS sequence"/>
</dbReference>
<reference evidence="1 2" key="1">
    <citation type="submission" date="2024-03" db="EMBL/GenBank/DDBJ databases">
        <title>A high-quality draft genome sequence of Diaporthe vaccinii, a causative agent of upright dieback and viscid rot disease in cranberry plants.</title>
        <authorList>
            <person name="Sarrasin M."/>
            <person name="Lang B.F."/>
            <person name="Burger G."/>
        </authorList>
    </citation>
    <scope>NUCLEOTIDE SEQUENCE [LARGE SCALE GENOMIC DNA]</scope>
    <source>
        <strain evidence="1 2">IS7</strain>
    </source>
</reference>
<gene>
    <name evidence="1" type="ORF">FJTKL_10126</name>
</gene>
<comment type="caution">
    <text evidence="1">The sequence shown here is derived from an EMBL/GenBank/DDBJ whole genome shotgun (WGS) entry which is preliminary data.</text>
</comment>